<accession>A0A9D1KPT3</accession>
<comment type="caution">
    <text evidence="6">The sequence shown here is derived from an EMBL/GenBank/DDBJ whole genome shotgun (WGS) entry which is preliminary data.</text>
</comment>
<dbReference type="GO" id="GO:0003700">
    <property type="term" value="F:DNA-binding transcription factor activity"/>
    <property type="evidence" value="ECO:0007669"/>
    <property type="project" value="TreeGrafter"/>
</dbReference>
<sequence length="209" mass="21807">MSDQRRRRGPRGDITADGLAAAATAVLATVGPEGLSLRAVAREAGVTPTAIYTYYDDMAALRNRVGDDFLGRLDLGLLRAGSPEQALHAFLDHGLALFANSPGSVALLASQRIAGPHSLALNEALLDFFVDRVGHDLPGAVAATALVVEWVHGASMLAPSAPVTSAFRAALSRVDPARHPRTVEAFALPADESAVLELLVTAVTTVRSP</sequence>
<dbReference type="InterPro" id="IPR036271">
    <property type="entry name" value="Tet_transcr_reg_TetR-rel_C_sf"/>
</dbReference>
<organism evidence="6 7">
    <name type="scientific">Candidatus Avipropionibacterium avicola</name>
    <dbReference type="NCBI Taxonomy" id="2840701"/>
    <lineage>
        <taxon>Bacteria</taxon>
        <taxon>Bacillati</taxon>
        <taxon>Actinomycetota</taxon>
        <taxon>Actinomycetes</taxon>
        <taxon>Propionibacteriales</taxon>
        <taxon>Propionibacteriaceae</taxon>
        <taxon>Propionibacteriaceae incertae sedis</taxon>
        <taxon>Candidatus Avipropionibacterium</taxon>
    </lineage>
</organism>
<dbReference type="PROSITE" id="PS50977">
    <property type="entry name" value="HTH_TETR_2"/>
    <property type="match status" value="1"/>
</dbReference>
<proteinExistence type="predicted"/>
<feature type="DNA-binding region" description="H-T-H motif" evidence="4">
    <location>
        <begin position="36"/>
        <end position="55"/>
    </location>
</feature>
<evidence type="ECO:0000313" key="6">
    <source>
        <dbReference type="EMBL" id="HIT76728.1"/>
    </source>
</evidence>
<dbReference type="EMBL" id="DVLP01000413">
    <property type="protein sequence ID" value="HIT76728.1"/>
    <property type="molecule type" value="Genomic_DNA"/>
</dbReference>
<evidence type="ECO:0000256" key="4">
    <source>
        <dbReference type="PROSITE-ProRule" id="PRU00335"/>
    </source>
</evidence>
<dbReference type="Proteomes" id="UP000886842">
    <property type="component" value="Unassembled WGS sequence"/>
</dbReference>
<dbReference type="AlphaFoldDB" id="A0A9D1KPT3"/>
<dbReference type="InterPro" id="IPR001647">
    <property type="entry name" value="HTH_TetR"/>
</dbReference>
<dbReference type="InterPro" id="IPR050109">
    <property type="entry name" value="HTH-type_TetR-like_transc_reg"/>
</dbReference>
<dbReference type="InterPro" id="IPR009057">
    <property type="entry name" value="Homeodomain-like_sf"/>
</dbReference>
<dbReference type="SUPFAM" id="SSF48498">
    <property type="entry name" value="Tetracyclin repressor-like, C-terminal domain"/>
    <property type="match status" value="1"/>
</dbReference>
<evidence type="ECO:0000256" key="3">
    <source>
        <dbReference type="ARBA" id="ARBA00023163"/>
    </source>
</evidence>
<keyword evidence="1" id="KW-0805">Transcription regulation</keyword>
<dbReference type="PANTHER" id="PTHR30055:SF234">
    <property type="entry name" value="HTH-TYPE TRANSCRIPTIONAL REGULATOR BETI"/>
    <property type="match status" value="1"/>
</dbReference>
<feature type="domain" description="HTH tetR-type" evidence="5">
    <location>
        <begin position="13"/>
        <end position="73"/>
    </location>
</feature>
<dbReference type="GO" id="GO:0000976">
    <property type="term" value="F:transcription cis-regulatory region binding"/>
    <property type="evidence" value="ECO:0007669"/>
    <property type="project" value="TreeGrafter"/>
</dbReference>
<keyword evidence="3" id="KW-0804">Transcription</keyword>
<dbReference type="Pfam" id="PF00440">
    <property type="entry name" value="TetR_N"/>
    <property type="match status" value="1"/>
</dbReference>
<reference evidence="6" key="2">
    <citation type="journal article" date="2021" name="PeerJ">
        <title>Extensive microbial diversity within the chicken gut microbiome revealed by metagenomics and culture.</title>
        <authorList>
            <person name="Gilroy R."/>
            <person name="Ravi A."/>
            <person name="Getino M."/>
            <person name="Pursley I."/>
            <person name="Horton D.L."/>
            <person name="Alikhan N.F."/>
            <person name="Baker D."/>
            <person name="Gharbi K."/>
            <person name="Hall N."/>
            <person name="Watson M."/>
            <person name="Adriaenssens E.M."/>
            <person name="Foster-Nyarko E."/>
            <person name="Jarju S."/>
            <person name="Secka A."/>
            <person name="Antonio M."/>
            <person name="Oren A."/>
            <person name="Chaudhuri R.R."/>
            <person name="La Ragione R."/>
            <person name="Hildebrand F."/>
            <person name="Pallen M.J."/>
        </authorList>
    </citation>
    <scope>NUCLEOTIDE SEQUENCE</scope>
    <source>
        <strain evidence="6">ChiGjej1B1-24693</strain>
    </source>
</reference>
<evidence type="ECO:0000256" key="1">
    <source>
        <dbReference type="ARBA" id="ARBA00023015"/>
    </source>
</evidence>
<dbReference type="SUPFAM" id="SSF46689">
    <property type="entry name" value="Homeodomain-like"/>
    <property type="match status" value="1"/>
</dbReference>
<name>A0A9D1KPT3_9ACTN</name>
<evidence type="ECO:0000256" key="2">
    <source>
        <dbReference type="ARBA" id="ARBA00023125"/>
    </source>
</evidence>
<dbReference type="PANTHER" id="PTHR30055">
    <property type="entry name" value="HTH-TYPE TRANSCRIPTIONAL REGULATOR RUTR"/>
    <property type="match status" value="1"/>
</dbReference>
<keyword evidence="2 4" id="KW-0238">DNA-binding</keyword>
<evidence type="ECO:0000259" key="5">
    <source>
        <dbReference type="PROSITE" id="PS50977"/>
    </source>
</evidence>
<evidence type="ECO:0000313" key="7">
    <source>
        <dbReference type="Proteomes" id="UP000886842"/>
    </source>
</evidence>
<reference evidence="6" key="1">
    <citation type="submission" date="2020-10" db="EMBL/GenBank/DDBJ databases">
        <authorList>
            <person name="Gilroy R."/>
        </authorList>
    </citation>
    <scope>NUCLEOTIDE SEQUENCE</scope>
    <source>
        <strain evidence="6">ChiGjej1B1-24693</strain>
    </source>
</reference>
<dbReference type="Gene3D" id="1.10.357.10">
    <property type="entry name" value="Tetracycline Repressor, domain 2"/>
    <property type="match status" value="1"/>
</dbReference>
<protein>
    <submittedName>
        <fullName evidence="6">TetR family transcriptional regulator</fullName>
    </submittedName>
</protein>
<gene>
    <name evidence="6" type="ORF">IAA98_14195</name>
</gene>